<accession>A0ABT8RIF5</accession>
<dbReference type="Pfam" id="PF03992">
    <property type="entry name" value="ABM"/>
    <property type="match status" value="1"/>
</dbReference>
<keyword evidence="3" id="KW-1185">Reference proteome</keyword>
<reference evidence="2" key="1">
    <citation type="submission" date="2023-07" db="EMBL/GenBank/DDBJ databases">
        <title>The genome sequence of Rhodocytophaga aerolata KACC 12507.</title>
        <authorList>
            <person name="Zhang X."/>
        </authorList>
    </citation>
    <scope>NUCLEOTIDE SEQUENCE</scope>
    <source>
        <strain evidence="2">KACC 12507</strain>
    </source>
</reference>
<protein>
    <submittedName>
        <fullName evidence="2">Antibiotic biosynthesis monooxygenase</fullName>
    </submittedName>
</protein>
<dbReference type="GO" id="GO:0004497">
    <property type="term" value="F:monooxygenase activity"/>
    <property type="evidence" value="ECO:0007669"/>
    <property type="project" value="UniProtKB-KW"/>
</dbReference>
<organism evidence="2 3">
    <name type="scientific">Rhodocytophaga aerolata</name>
    <dbReference type="NCBI Taxonomy" id="455078"/>
    <lineage>
        <taxon>Bacteria</taxon>
        <taxon>Pseudomonadati</taxon>
        <taxon>Bacteroidota</taxon>
        <taxon>Cytophagia</taxon>
        <taxon>Cytophagales</taxon>
        <taxon>Rhodocytophagaceae</taxon>
        <taxon>Rhodocytophaga</taxon>
    </lineage>
</organism>
<proteinExistence type="predicted"/>
<gene>
    <name evidence="2" type="ORF">Q0590_36825</name>
</gene>
<keyword evidence="2" id="KW-0503">Monooxygenase</keyword>
<dbReference type="Gene3D" id="3.30.70.100">
    <property type="match status" value="1"/>
</dbReference>
<dbReference type="InterPro" id="IPR007138">
    <property type="entry name" value="ABM_dom"/>
</dbReference>
<evidence type="ECO:0000259" key="1">
    <source>
        <dbReference type="Pfam" id="PF03992"/>
    </source>
</evidence>
<sequence>MKGLQLTSRFQIHKGKLEAFKTLANECISLVQENEPNALQYDWFFNSDQTECVIRETFTDSNALLAHIANLGEVLGKIQALGDFSSEIYGNPSEELMQAVAGMDVKVYSFYRGLERAVAGKSR</sequence>
<dbReference type="EMBL" id="JAUKPO010000113">
    <property type="protein sequence ID" value="MDO1451892.1"/>
    <property type="molecule type" value="Genomic_DNA"/>
</dbReference>
<evidence type="ECO:0000313" key="3">
    <source>
        <dbReference type="Proteomes" id="UP001168528"/>
    </source>
</evidence>
<dbReference type="InterPro" id="IPR011008">
    <property type="entry name" value="Dimeric_a/b-barrel"/>
</dbReference>
<comment type="caution">
    <text evidence="2">The sequence shown here is derived from an EMBL/GenBank/DDBJ whole genome shotgun (WGS) entry which is preliminary data.</text>
</comment>
<evidence type="ECO:0000313" key="2">
    <source>
        <dbReference type="EMBL" id="MDO1451892.1"/>
    </source>
</evidence>
<feature type="domain" description="ABM" evidence="1">
    <location>
        <begin position="9"/>
        <end position="67"/>
    </location>
</feature>
<keyword evidence="2" id="KW-0560">Oxidoreductase</keyword>
<dbReference type="RefSeq" id="WP_302042687.1">
    <property type="nucleotide sequence ID" value="NZ_JAUKPO010000113.1"/>
</dbReference>
<name>A0ABT8RIF5_9BACT</name>
<dbReference type="SUPFAM" id="SSF54909">
    <property type="entry name" value="Dimeric alpha+beta barrel"/>
    <property type="match status" value="1"/>
</dbReference>
<dbReference type="Proteomes" id="UP001168528">
    <property type="component" value="Unassembled WGS sequence"/>
</dbReference>